<keyword evidence="2" id="KW-0472">Membrane</keyword>
<evidence type="ECO:0000256" key="2">
    <source>
        <dbReference type="SAM" id="Phobius"/>
    </source>
</evidence>
<keyword evidence="2" id="KW-1133">Transmembrane helix</keyword>
<keyword evidence="4" id="KW-1185">Reference proteome</keyword>
<accession>A0A4P2VRH0</accession>
<keyword evidence="1" id="KW-0175">Coiled coil</keyword>
<dbReference type="KEGG" id="sbf:JCM31447_00720"/>
<dbReference type="OrthoDB" id="5296480at2"/>
<dbReference type="AlphaFoldDB" id="A0A4P2VRH0"/>
<evidence type="ECO:0000313" key="4">
    <source>
        <dbReference type="Proteomes" id="UP000291236"/>
    </source>
</evidence>
<protein>
    <recommendedName>
        <fullName evidence="5">Cell division protein FtsL</fullName>
    </recommendedName>
</protein>
<evidence type="ECO:0000313" key="3">
    <source>
        <dbReference type="EMBL" id="BBH51655.1"/>
    </source>
</evidence>
<dbReference type="EMBL" id="AP019368">
    <property type="protein sequence ID" value="BBH51655.1"/>
    <property type="molecule type" value="Genomic_DNA"/>
</dbReference>
<proteinExistence type="predicted"/>
<sequence>MLKLFKQFDAIIAIIFLTIIVGVVVITMRSKTYSVGYEIASLKTKEKSLRQRQVELQSELAATERTVRDNLLSLKDKSGRAKYILPDPKRVMRMEQSLH</sequence>
<keyword evidence="2" id="KW-0812">Transmembrane</keyword>
<name>A0A4P2VRH0_FLUSA</name>
<evidence type="ECO:0008006" key="5">
    <source>
        <dbReference type="Google" id="ProtNLM"/>
    </source>
</evidence>
<organism evidence="3 4">
    <name type="scientific">Fluviispira sanaruensis</name>
    <dbReference type="NCBI Taxonomy" id="2493639"/>
    <lineage>
        <taxon>Bacteria</taxon>
        <taxon>Pseudomonadati</taxon>
        <taxon>Bdellovibrionota</taxon>
        <taxon>Oligoflexia</taxon>
        <taxon>Silvanigrellales</taxon>
        <taxon>Silvanigrellaceae</taxon>
        <taxon>Fluviispira</taxon>
    </lineage>
</organism>
<dbReference type="RefSeq" id="WP_130605410.1">
    <property type="nucleotide sequence ID" value="NZ_AP019368.1"/>
</dbReference>
<dbReference type="Proteomes" id="UP000291236">
    <property type="component" value="Chromosome"/>
</dbReference>
<gene>
    <name evidence="3" type="ORF">JCM31447_00720</name>
</gene>
<evidence type="ECO:0000256" key="1">
    <source>
        <dbReference type="SAM" id="Coils"/>
    </source>
</evidence>
<reference evidence="3 4" key="1">
    <citation type="submission" date="2018-12" db="EMBL/GenBank/DDBJ databases">
        <title>Rubrispira sanarue gen. nov., sp., nov., a member of the order Silvanigrellales, isolated from a brackish lake in Hamamatsu Japan.</title>
        <authorList>
            <person name="Maejima Y."/>
            <person name="Iino T."/>
            <person name="Muraguchi Y."/>
            <person name="Fukuda K."/>
            <person name="Nojiri H."/>
            <person name="Ohkuma M."/>
            <person name="Moriuchi R."/>
            <person name="Dohra H."/>
            <person name="Kimbara K."/>
            <person name="Shintani M."/>
        </authorList>
    </citation>
    <scope>NUCLEOTIDE SEQUENCE [LARGE SCALE GENOMIC DNA]</scope>
    <source>
        <strain evidence="3 4">RF1110005</strain>
    </source>
</reference>
<feature type="transmembrane region" description="Helical" evidence="2">
    <location>
        <begin position="6"/>
        <end position="26"/>
    </location>
</feature>
<feature type="coiled-coil region" evidence="1">
    <location>
        <begin position="39"/>
        <end position="66"/>
    </location>
</feature>